<evidence type="ECO:0000256" key="1">
    <source>
        <dbReference type="SAM" id="MobiDB-lite"/>
    </source>
</evidence>
<dbReference type="Proteomes" id="UP001320168">
    <property type="component" value="Unassembled WGS sequence"/>
</dbReference>
<dbReference type="InterPro" id="IPR003779">
    <property type="entry name" value="CMD-like"/>
</dbReference>
<organism evidence="3 4">
    <name type="scientific">Billgrantia ethanolica</name>
    <dbReference type="NCBI Taxonomy" id="2733486"/>
    <lineage>
        <taxon>Bacteria</taxon>
        <taxon>Pseudomonadati</taxon>
        <taxon>Pseudomonadota</taxon>
        <taxon>Gammaproteobacteria</taxon>
        <taxon>Oceanospirillales</taxon>
        <taxon>Halomonadaceae</taxon>
        <taxon>Billgrantia</taxon>
    </lineage>
</organism>
<sequence length="144" mass="16276">MTSRQDKPSRQANTSRQESLDQAGLATRREVLGNDYVDAALSQVDDFSWPMQELVTRNCWNDIWNRPGLARPTRSLINIGMLVALNRPHELKVHLRGALNNGCSEEEIREVLLQCVPYCGFPAAIDGLRVAREVIAAYREEQGR</sequence>
<dbReference type="EMBL" id="JABFTX010000002">
    <property type="protein sequence ID" value="MCE8003230.1"/>
    <property type="molecule type" value="Genomic_DNA"/>
</dbReference>
<dbReference type="SUPFAM" id="SSF69118">
    <property type="entry name" value="AhpD-like"/>
    <property type="match status" value="1"/>
</dbReference>
<reference evidence="3 4" key="1">
    <citation type="journal article" date="2021" name="Front. Microbiol.">
        <title>Aerobic Denitrification and Heterotrophic Sulfur Oxidation in the Genus Halomonas Revealed by Six Novel Species Characterizations and Genome-Based Analysis.</title>
        <authorList>
            <person name="Wang L."/>
            <person name="Shao Z."/>
        </authorList>
    </citation>
    <scope>NUCLEOTIDE SEQUENCE [LARGE SCALE GENOMIC DNA]</scope>
    <source>
        <strain evidence="3 4">MCCC 1A11081</strain>
    </source>
</reference>
<comment type="caution">
    <text evidence="3">The sequence shown here is derived from an EMBL/GenBank/DDBJ whole genome shotgun (WGS) entry which is preliminary data.</text>
</comment>
<accession>A0ABS9A3A9</accession>
<name>A0ABS9A3A9_9GAMM</name>
<feature type="domain" description="Carboxymuconolactone decarboxylase-like" evidence="2">
    <location>
        <begin position="51"/>
        <end position="133"/>
    </location>
</feature>
<evidence type="ECO:0000313" key="4">
    <source>
        <dbReference type="Proteomes" id="UP001320168"/>
    </source>
</evidence>
<evidence type="ECO:0000259" key="2">
    <source>
        <dbReference type="Pfam" id="PF02627"/>
    </source>
</evidence>
<dbReference type="PANTHER" id="PTHR33570:SF2">
    <property type="entry name" value="CARBOXYMUCONOLACTONE DECARBOXYLASE-LIKE DOMAIN-CONTAINING PROTEIN"/>
    <property type="match status" value="1"/>
</dbReference>
<dbReference type="Pfam" id="PF02627">
    <property type="entry name" value="CMD"/>
    <property type="match status" value="1"/>
</dbReference>
<dbReference type="InterPro" id="IPR029032">
    <property type="entry name" value="AhpD-like"/>
</dbReference>
<protein>
    <submittedName>
        <fullName evidence="3">4-carboxymuconolactone decarboxylase</fullName>
    </submittedName>
</protein>
<dbReference type="PANTHER" id="PTHR33570">
    <property type="entry name" value="4-CARBOXYMUCONOLACTONE DECARBOXYLASE FAMILY PROTEIN"/>
    <property type="match status" value="1"/>
</dbReference>
<evidence type="ECO:0000313" key="3">
    <source>
        <dbReference type="EMBL" id="MCE8003230.1"/>
    </source>
</evidence>
<dbReference type="InterPro" id="IPR052512">
    <property type="entry name" value="4CMD/NDH-1_regulator"/>
</dbReference>
<feature type="region of interest" description="Disordered" evidence="1">
    <location>
        <begin position="1"/>
        <end position="23"/>
    </location>
</feature>
<gene>
    <name evidence="3" type="ORF">HOP53_10325</name>
</gene>
<dbReference type="Gene3D" id="1.20.1290.10">
    <property type="entry name" value="AhpD-like"/>
    <property type="match status" value="1"/>
</dbReference>
<keyword evidence="4" id="KW-1185">Reference proteome</keyword>
<proteinExistence type="predicted"/>
<dbReference type="RefSeq" id="WP_234269957.1">
    <property type="nucleotide sequence ID" value="NZ_JABFTX010000002.1"/>
</dbReference>